<reference evidence="1 2" key="1">
    <citation type="submission" date="2017-06" db="EMBL/GenBank/DDBJ databases">
        <authorList>
            <consortium name="Pathogen Informatics"/>
        </authorList>
    </citation>
    <scope>NUCLEOTIDE SEQUENCE [LARGE SCALE GENOMIC DNA]</scope>
    <source>
        <strain evidence="1 2">NCTC12149</strain>
    </source>
</reference>
<accession>A0AAJ4XEE5</accession>
<organism evidence="1 2">
    <name type="scientific">Sphingobacterium mizutaii</name>
    <dbReference type="NCBI Taxonomy" id="1010"/>
    <lineage>
        <taxon>Bacteria</taxon>
        <taxon>Pseudomonadati</taxon>
        <taxon>Bacteroidota</taxon>
        <taxon>Sphingobacteriia</taxon>
        <taxon>Sphingobacteriales</taxon>
        <taxon>Sphingobacteriaceae</taxon>
        <taxon>Sphingobacterium</taxon>
    </lineage>
</organism>
<evidence type="ECO:0000313" key="2">
    <source>
        <dbReference type="Proteomes" id="UP000215355"/>
    </source>
</evidence>
<gene>
    <name evidence="1" type="ORF">SAMEA4412673_02606</name>
</gene>
<dbReference type="RefSeq" id="WP_093097500.1">
    <property type="nucleotide sequence ID" value="NZ_FNGK01000001.1"/>
</dbReference>
<evidence type="ECO:0000313" key="1">
    <source>
        <dbReference type="EMBL" id="SNV52072.1"/>
    </source>
</evidence>
<dbReference type="KEGG" id="smiz:4412673_02606"/>
<name>A0AAJ4XEE5_9SPHI</name>
<sequence length="183" mass="19684">MANINCPSGCEEAALPAFVFDDCAPEVNPSQIAKVHFAPGNAAPFTDVSSPTEWATRLGNTVAAGKDIRTLTGIGSKPKPTPSVVNISGRRKKTTNRAHALTFKVDETNQANHDAMRTIQCGGTYTIWFETFGGLLFGGNEGIKKASIDVGDVMDEGDEAIIIHEYLIEWSNLHSPERVISPL</sequence>
<dbReference type="Proteomes" id="UP000215355">
    <property type="component" value="Chromosome 1"/>
</dbReference>
<dbReference type="AlphaFoldDB" id="A0AAJ4XEE5"/>
<protein>
    <submittedName>
        <fullName evidence="1">Uncharacterized protein</fullName>
    </submittedName>
</protein>
<proteinExistence type="predicted"/>
<dbReference type="EMBL" id="LT906468">
    <property type="protein sequence ID" value="SNV52072.1"/>
    <property type="molecule type" value="Genomic_DNA"/>
</dbReference>